<name>A0A645GNE3_9ZZZZ</name>
<comment type="caution">
    <text evidence="1">The sequence shown here is derived from an EMBL/GenBank/DDBJ whole genome shotgun (WGS) entry which is preliminary data.</text>
</comment>
<evidence type="ECO:0000313" key="1">
    <source>
        <dbReference type="EMBL" id="MPN28438.1"/>
    </source>
</evidence>
<dbReference type="EMBL" id="VSSQ01078730">
    <property type="protein sequence ID" value="MPN28438.1"/>
    <property type="molecule type" value="Genomic_DNA"/>
</dbReference>
<reference evidence="1" key="1">
    <citation type="submission" date="2019-08" db="EMBL/GenBank/DDBJ databases">
        <authorList>
            <person name="Kucharzyk K."/>
            <person name="Murdoch R.W."/>
            <person name="Higgins S."/>
            <person name="Loffler F."/>
        </authorList>
    </citation>
    <scope>NUCLEOTIDE SEQUENCE</scope>
</reference>
<protein>
    <submittedName>
        <fullName evidence="1">Uncharacterized protein</fullName>
    </submittedName>
</protein>
<proteinExistence type="predicted"/>
<gene>
    <name evidence="1" type="ORF">SDC9_175879</name>
</gene>
<sequence length="216" mass="23116">MASDVLLTNENVIATFWNSSYVSEASYGAGKKSMIATVPGTATNIKVILRNMGVTSGSFAFDNILVIDLTKTFGAGKEPTLEEMDRLMARFPNSWFDGVKPVQTIETLYQEKANKVQEAWITPTLLNGWVAGSTPPAYMKDELGFVHLKGRVTGGTVGAAAFLLPVGYRPNVNSYFAAAANGLFGYLSVTSGGNVQLDSGSNINVNLITATFRAEV</sequence>
<dbReference type="AlphaFoldDB" id="A0A645GNE3"/>
<organism evidence="1">
    <name type="scientific">bioreactor metagenome</name>
    <dbReference type="NCBI Taxonomy" id="1076179"/>
    <lineage>
        <taxon>unclassified sequences</taxon>
        <taxon>metagenomes</taxon>
        <taxon>ecological metagenomes</taxon>
    </lineage>
</organism>
<accession>A0A645GNE3</accession>